<reference evidence="2 3" key="1">
    <citation type="journal article" date="2021" name="ISME Commun">
        <title>Automated analysis of genomic sequences facilitates high-throughput and comprehensive description of bacteria.</title>
        <authorList>
            <person name="Hitch T.C.A."/>
        </authorList>
    </citation>
    <scope>NUCLEOTIDE SEQUENCE [LARGE SCALE GENOMIC DNA]</scope>
    <source>
        <strain evidence="2 3">Sanger_31</strain>
    </source>
</reference>
<dbReference type="RefSeq" id="WP_267301037.1">
    <property type="nucleotide sequence ID" value="NZ_JAOQJZ010000006.1"/>
</dbReference>
<dbReference type="InterPro" id="IPR004843">
    <property type="entry name" value="Calcineurin-like_PHP"/>
</dbReference>
<dbReference type="AlphaFoldDB" id="A0AAE3IH42"/>
<dbReference type="GO" id="GO:0016791">
    <property type="term" value="F:phosphatase activity"/>
    <property type="evidence" value="ECO:0007669"/>
    <property type="project" value="TreeGrafter"/>
</dbReference>
<dbReference type="PANTHER" id="PTHR42850">
    <property type="entry name" value="METALLOPHOSPHOESTERASE"/>
    <property type="match status" value="1"/>
</dbReference>
<feature type="domain" description="Calcineurin-like phosphoesterase" evidence="1">
    <location>
        <begin position="4"/>
        <end position="198"/>
    </location>
</feature>
<dbReference type="PANTHER" id="PTHR42850:SF4">
    <property type="entry name" value="ZINC-DEPENDENT ENDOPOLYPHOSPHATASE"/>
    <property type="match status" value="1"/>
</dbReference>
<dbReference type="Gene3D" id="3.60.21.10">
    <property type="match status" value="1"/>
</dbReference>
<name>A0AAE3IH42_9FIRM</name>
<dbReference type="EMBL" id="JAOQJZ010000006">
    <property type="protein sequence ID" value="MCU6705760.1"/>
    <property type="molecule type" value="Genomic_DNA"/>
</dbReference>
<accession>A0AAE3IH42</accession>
<sequence>MTYAISDIHGCYEEYIKLLEKIGFSEDDTLYILGDICDRGEKTMEIYNDIMTRDNVIPLFGNHEHLAYINLRHLIKNDVSKLTKDERLDLIDWLTSGGKPTFSEFISLPKADRVYFIEFLKSFSMYEDITINGKRFVLTHAGLGGFSEDKSLDEYTLHELIWERTDYSKRYFSDPNTFLVTGHTPTANIPNHGRPEAYKANGHIAIDCGCASGGRLCAYCFETDREFYVDKINQPLENHFKM</sequence>
<dbReference type="Pfam" id="PF00149">
    <property type="entry name" value="Metallophos"/>
    <property type="match status" value="1"/>
</dbReference>
<dbReference type="Proteomes" id="UP001208131">
    <property type="component" value="Unassembled WGS sequence"/>
</dbReference>
<evidence type="ECO:0000313" key="3">
    <source>
        <dbReference type="Proteomes" id="UP001208131"/>
    </source>
</evidence>
<dbReference type="InterPro" id="IPR029052">
    <property type="entry name" value="Metallo-depent_PP-like"/>
</dbReference>
<evidence type="ECO:0000313" key="2">
    <source>
        <dbReference type="EMBL" id="MCU6705760.1"/>
    </source>
</evidence>
<evidence type="ECO:0000259" key="1">
    <source>
        <dbReference type="Pfam" id="PF00149"/>
    </source>
</evidence>
<keyword evidence="3" id="KW-1185">Reference proteome</keyword>
<protein>
    <submittedName>
        <fullName evidence="2">Metallophosphoesterase</fullName>
    </submittedName>
</protein>
<dbReference type="InterPro" id="IPR050126">
    <property type="entry name" value="Ap4A_hydrolase"/>
</dbReference>
<organism evidence="2 3">
    <name type="scientific">Hominimerdicola aceti</name>
    <dbReference type="NCBI Taxonomy" id="2981726"/>
    <lineage>
        <taxon>Bacteria</taxon>
        <taxon>Bacillati</taxon>
        <taxon>Bacillota</taxon>
        <taxon>Clostridia</taxon>
        <taxon>Eubacteriales</taxon>
        <taxon>Oscillospiraceae</taxon>
        <taxon>Hominimerdicola</taxon>
    </lineage>
</organism>
<dbReference type="SUPFAM" id="SSF56300">
    <property type="entry name" value="Metallo-dependent phosphatases"/>
    <property type="match status" value="1"/>
</dbReference>
<comment type="caution">
    <text evidence="2">The sequence shown here is derived from an EMBL/GenBank/DDBJ whole genome shotgun (WGS) entry which is preliminary data.</text>
</comment>
<dbReference type="GO" id="GO:0005737">
    <property type="term" value="C:cytoplasm"/>
    <property type="evidence" value="ECO:0007669"/>
    <property type="project" value="TreeGrafter"/>
</dbReference>
<gene>
    <name evidence="2" type="ORF">OCV57_07470</name>
</gene>
<proteinExistence type="predicted"/>